<evidence type="ECO:0000313" key="4">
    <source>
        <dbReference type="EMBL" id="KAB7460749.1"/>
    </source>
</evidence>
<dbReference type="EMBL" id="CACRSP010000003">
    <property type="protein sequence ID" value="VYS97621.1"/>
    <property type="molecule type" value="Genomic_DNA"/>
</dbReference>
<accession>A0A6N2SZI5</accession>
<reference evidence="5" key="2">
    <citation type="submission" date="2019-11" db="EMBL/GenBank/DDBJ databases">
        <authorList>
            <person name="Feng L."/>
        </authorList>
    </citation>
    <scope>NUCLEOTIDE SEQUENCE</scope>
    <source>
        <strain evidence="5">BdentiumLFYP24</strain>
    </source>
</reference>
<gene>
    <name evidence="5" type="ORF">BDLFYP24_01717</name>
    <name evidence="4" type="ORF">GBB04_06765</name>
</gene>
<sequence>MSISATEKPLGKVFTSDYQFTIPSFQRAYTWQADNVSQLVSDLQDACANPDSPYFLGSLILVKDGSARYQVIDGQQRLISLSIIISVLRELETDPDLIGSLNELILEPGDKLRGIKAQPRLKLRERDTDFFRMYVQEGDLEGLFDLRDGDIESNAQRNIAVNTRQVFDELAKMEDHDRRRFASYLVNEVTLVIVTTDDLAGAHRIFDVMNMRGVPLTASDVFKAKSVAAISPVARTVYATRWDDIMDPLGDDSQLLEEFFSDLHLIVSHKAVCTQLLEEFRNDVLKPYVRDQNVISFIDDVLAPYANAWLIISRPTDANLPDDVVGQLVALNDYQTTDWKPVAMWALVNSIRNLGSDAARVFSKPGAHTRETTTNGKNDEDLQLHDMARLRDVLSALERVTGVDSLNRQSPLYRRTRSASAIRDLERGHTLQQIRGFLITDDDRRSALAHLRGELQTGPALKRLLLIRANEQQAGLRITRPRSLNAVAIMPEQVVSGSSFADWPEAVRDHWANRIGNLALSQANERQLAPLASFEERRDRMLLSASSKRFPLTAQLADIAQCTPQTLQFRQDETIRLIADHWNIRYDAERTDLSTLSEEFLTRKTEAKTPTSKRVTIMQILEAGLLIPGETLVWDRPRKGERWVVTVTAEGKLRMDDGQEYASPTAAARAVGGGSAGLTVWKRTSNGQKLSDIWKAYRLKKR</sequence>
<proteinExistence type="predicted"/>
<dbReference type="Pfam" id="PF03235">
    <property type="entry name" value="GmrSD_N"/>
    <property type="match status" value="1"/>
</dbReference>
<dbReference type="InterPro" id="IPR004919">
    <property type="entry name" value="GmrSD_N"/>
</dbReference>
<organism evidence="5">
    <name type="scientific">Bifidobacterium dentium</name>
    <dbReference type="NCBI Taxonomy" id="1689"/>
    <lineage>
        <taxon>Bacteria</taxon>
        <taxon>Bacillati</taxon>
        <taxon>Actinomycetota</taxon>
        <taxon>Actinomycetes</taxon>
        <taxon>Bifidobacteriales</taxon>
        <taxon>Bifidobacteriaceae</taxon>
        <taxon>Bifidobacterium</taxon>
    </lineage>
</organism>
<name>A0A6N2SZI5_9BIFI</name>
<protein>
    <submittedName>
        <fullName evidence="4">DUF262 domain-containing protein</fullName>
    </submittedName>
</protein>
<dbReference type="PANTHER" id="PTHR35149">
    <property type="entry name" value="SLL5132 PROTEIN"/>
    <property type="match status" value="1"/>
</dbReference>
<dbReference type="InterPro" id="IPR040843">
    <property type="entry name" value="RAMA"/>
</dbReference>
<evidence type="ECO:0000313" key="6">
    <source>
        <dbReference type="Proteomes" id="UP000429211"/>
    </source>
</evidence>
<feature type="domain" description="RAMA" evidence="3">
    <location>
        <begin position="604"/>
        <end position="700"/>
    </location>
</feature>
<evidence type="ECO:0000259" key="3">
    <source>
        <dbReference type="Pfam" id="PF18755"/>
    </source>
</evidence>
<dbReference type="InterPro" id="IPR011089">
    <property type="entry name" value="GmrSD_C"/>
</dbReference>
<dbReference type="Pfam" id="PF07510">
    <property type="entry name" value="GmrSD_C"/>
    <property type="match status" value="1"/>
</dbReference>
<dbReference type="EMBL" id="WDPD01000005">
    <property type="protein sequence ID" value="KAB7460749.1"/>
    <property type="molecule type" value="Genomic_DNA"/>
</dbReference>
<evidence type="ECO:0000259" key="2">
    <source>
        <dbReference type="Pfam" id="PF07510"/>
    </source>
</evidence>
<dbReference type="Proteomes" id="UP000429211">
    <property type="component" value="Unassembled WGS sequence"/>
</dbReference>
<dbReference type="Pfam" id="PF18755">
    <property type="entry name" value="RAMA"/>
    <property type="match status" value="1"/>
</dbReference>
<reference evidence="4 6" key="1">
    <citation type="journal article" date="2019" name="Nat. Med.">
        <title>A library of human gut bacterial isolates paired with longitudinal multiomics data enables mechanistic microbiome research.</title>
        <authorList>
            <person name="Poyet M."/>
            <person name="Groussin M."/>
            <person name="Gibbons S.M."/>
            <person name="Avila-Pacheco J."/>
            <person name="Jiang X."/>
            <person name="Kearney S.M."/>
            <person name="Perrotta A.R."/>
            <person name="Berdy B."/>
            <person name="Zhao S."/>
            <person name="Lieberman T.D."/>
            <person name="Swanson P.K."/>
            <person name="Smith M."/>
            <person name="Roesemann S."/>
            <person name="Alexander J.E."/>
            <person name="Rich S.A."/>
            <person name="Livny J."/>
            <person name="Vlamakis H."/>
            <person name="Clish C."/>
            <person name="Bullock K."/>
            <person name="Deik A."/>
            <person name="Scott J."/>
            <person name="Pierce K.A."/>
            <person name="Xavier R.J."/>
            <person name="Alm E.J."/>
        </authorList>
    </citation>
    <scope>NUCLEOTIDE SEQUENCE [LARGE SCALE GENOMIC DNA]</scope>
    <source>
        <strain evidence="4 6">BIOML-A2</strain>
    </source>
</reference>
<dbReference type="RefSeq" id="WP_034521330.1">
    <property type="nucleotide sequence ID" value="NZ_CACRSP010000003.1"/>
</dbReference>
<feature type="domain" description="GmrSD restriction endonucleases N-terminal" evidence="1">
    <location>
        <begin position="11"/>
        <end position="225"/>
    </location>
</feature>
<dbReference type="PANTHER" id="PTHR35149:SF2">
    <property type="entry name" value="DUF262 DOMAIN-CONTAINING PROTEIN"/>
    <property type="match status" value="1"/>
</dbReference>
<evidence type="ECO:0000259" key="1">
    <source>
        <dbReference type="Pfam" id="PF03235"/>
    </source>
</evidence>
<feature type="domain" description="GmrSD restriction endonucleases C-terminal" evidence="2">
    <location>
        <begin position="489"/>
        <end position="573"/>
    </location>
</feature>
<dbReference type="AlphaFoldDB" id="A0A6N2SZI5"/>
<evidence type="ECO:0000313" key="5">
    <source>
        <dbReference type="EMBL" id="VYS97621.1"/>
    </source>
</evidence>